<dbReference type="InterPro" id="IPR006068">
    <property type="entry name" value="ATPase_P-typ_cation-transptr_C"/>
</dbReference>
<evidence type="ECO:0000256" key="10">
    <source>
        <dbReference type="ARBA" id="ARBA00022741"/>
    </source>
</evidence>
<evidence type="ECO:0000256" key="14">
    <source>
        <dbReference type="ARBA" id="ARBA00022989"/>
    </source>
</evidence>
<keyword evidence="14 18" id="KW-1133">Transmembrane helix</keyword>
<dbReference type="EC" id="7.2.2.10" evidence="3"/>
<reference evidence="20 21" key="1">
    <citation type="submission" date="2019-03" db="EMBL/GenBank/DDBJ databases">
        <title>Genomic Encyclopedia of Type Strains, Phase IV (KMG-IV): sequencing the most valuable type-strain genomes for metagenomic binning, comparative biology and taxonomic classification.</title>
        <authorList>
            <person name="Goeker M."/>
        </authorList>
    </citation>
    <scope>NUCLEOTIDE SEQUENCE [LARGE SCALE GENOMIC DNA]</scope>
    <source>
        <strain evidence="20 21">DSM 24455</strain>
    </source>
</reference>
<dbReference type="PRINTS" id="PR00120">
    <property type="entry name" value="HATPASE"/>
</dbReference>
<dbReference type="SFLD" id="SFLDG00002">
    <property type="entry name" value="C1.7:_P-type_atpase_like"/>
    <property type="match status" value="1"/>
</dbReference>
<dbReference type="PROSITE" id="PS00154">
    <property type="entry name" value="ATPASE_E1_E2"/>
    <property type="match status" value="1"/>
</dbReference>
<dbReference type="SFLD" id="SFLDS00003">
    <property type="entry name" value="Haloacid_Dehalogenase"/>
    <property type="match status" value="1"/>
</dbReference>
<gene>
    <name evidence="20" type="ORF">EDD71_13218</name>
</gene>
<dbReference type="GO" id="GO:0016887">
    <property type="term" value="F:ATP hydrolysis activity"/>
    <property type="evidence" value="ECO:0007669"/>
    <property type="project" value="InterPro"/>
</dbReference>
<comment type="catalytic activity">
    <reaction evidence="17">
        <text>Ca(2+)(in) + ATP + H2O = Ca(2+)(out) + ADP + phosphate + H(+)</text>
        <dbReference type="Rhea" id="RHEA:18105"/>
        <dbReference type="ChEBI" id="CHEBI:15377"/>
        <dbReference type="ChEBI" id="CHEBI:15378"/>
        <dbReference type="ChEBI" id="CHEBI:29108"/>
        <dbReference type="ChEBI" id="CHEBI:30616"/>
        <dbReference type="ChEBI" id="CHEBI:43474"/>
        <dbReference type="ChEBI" id="CHEBI:456216"/>
        <dbReference type="EC" id="7.2.2.10"/>
    </reaction>
</comment>
<dbReference type="Proteomes" id="UP000295325">
    <property type="component" value="Unassembled WGS sequence"/>
</dbReference>
<dbReference type="GO" id="GO:0005524">
    <property type="term" value="F:ATP binding"/>
    <property type="evidence" value="ECO:0007669"/>
    <property type="project" value="UniProtKB-KW"/>
</dbReference>
<evidence type="ECO:0000259" key="19">
    <source>
        <dbReference type="SMART" id="SM00831"/>
    </source>
</evidence>
<dbReference type="SUPFAM" id="SSF81665">
    <property type="entry name" value="Calcium ATPase, transmembrane domain M"/>
    <property type="match status" value="1"/>
</dbReference>
<dbReference type="InterPro" id="IPR044492">
    <property type="entry name" value="P_typ_ATPase_HD_dom"/>
</dbReference>
<feature type="transmembrane region" description="Helical" evidence="18">
    <location>
        <begin position="846"/>
        <end position="864"/>
    </location>
</feature>
<dbReference type="Gene3D" id="1.20.1110.10">
    <property type="entry name" value="Calcium-transporting ATPase, transmembrane domain"/>
    <property type="match status" value="1"/>
</dbReference>
<comment type="similarity">
    <text evidence="2">Belongs to the cation transport ATPase (P-type) (TC 3.A.3) family. Type IIA subfamily.</text>
</comment>
<dbReference type="Pfam" id="PF08282">
    <property type="entry name" value="Hydrolase_3"/>
    <property type="match status" value="1"/>
</dbReference>
<evidence type="ECO:0000256" key="9">
    <source>
        <dbReference type="ARBA" id="ARBA00022723"/>
    </source>
</evidence>
<feature type="transmembrane region" description="Helical" evidence="18">
    <location>
        <begin position="245"/>
        <end position="262"/>
    </location>
</feature>
<keyword evidence="9" id="KW-0479">Metal-binding</keyword>
<dbReference type="EMBL" id="SOAZ01000032">
    <property type="protein sequence ID" value="TDT50297.1"/>
    <property type="molecule type" value="Genomic_DNA"/>
</dbReference>
<feature type="transmembrane region" description="Helical" evidence="18">
    <location>
        <begin position="81"/>
        <end position="99"/>
    </location>
</feature>
<keyword evidence="13" id="KW-1278">Translocase</keyword>
<evidence type="ECO:0000256" key="2">
    <source>
        <dbReference type="ARBA" id="ARBA00005675"/>
    </source>
</evidence>
<feature type="transmembrane region" description="Helical" evidence="18">
    <location>
        <begin position="808"/>
        <end position="826"/>
    </location>
</feature>
<evidence type="ECO:0000256" key="4">
    <source>
        <dbReference type="ARBA" id="ARBA00022448"/>
    </source>
</evidence>
<dbReference type="PANTHER" id="PTHR42861">
    <property type="entry name" value="CALCIUM-TRANSPORTING ATPASE"/>
    <property type="match status" value="1"/>
</dbReference>
<evidence type="ECO:0000256" key="13">
    <source>
        <dbReference type="ARBA" id="ARBA00022967"/>
    </source>
</evidence>
<evidence type="ECO:0000313" key="20">
    <source>
        <dbReference type="EMBL" id="TDT50297.1"/>
    </source>
</evidence>
<dbReference type="InterPro" id="IPR001757">
    <property type="entry name" value="P_typ_ATPase"/>
</dbReference>
<dbReference type="InterPro" id="IPR036412">
    <property type="entry name" value="HAD-like_sf"/>
</dbReference>
<keyword evidence="7" id="KW-0109">Calcium transport</keyword>
<feature type="transmembrane region" description="Helical" evidence="18">
    <location>
        <begin position="59"/>
        <end position="75"/>
    </location>
</feature>
<dbReference type="Gene3D" id="3.40.1110.10">
    <property type="entry name" value="Calcium-transporting ATPase, cytoplasmic domain N"/>
    <property type="match status" value="1"/>
</dbReference>
<dbReference type="InterPro" id="IPR004014">
    <property type="entry name" value="ATPase_P-typ_cation-transptr_N"/>
</dbReference>
<dbReference type="InterPro" id="IPR008250">
    <property type="entry name" value="ATPase_P-typ_transduc_dom_A_sf"/>
</dbReference>
<evidence type="ECO:0000256" key="1">
    <source>
        <dbReference type="ARBA" id="ARBA00004651"/>
    </source>
</evidence>
<dbReference type="GO" id="GO:0046872">
    <property type="term" value="F:metal ion binding"/>
    <property type="evidence" value="ECO:0007669"/>
    <property type="project" value="UniProtKB-KW"/>
</dbReference>
<dbReference type="InterPro" id="IPR023298">
    <property type="entry name" value="ATPase_P-typ_TM_dom_sf"/>
</dbReference>
<evidence type="ECO:0000256" key="17">
    <source>
        <dbReference type="ARBA" id="ARBA00048694"/>
    </source>
</evidence>
<feature type="transmembrane region" description="Helical" evidence="18">
    <location>
        <begin position="742"/>
        <end position="765"/>
    </location>
</feature>
<evidence type="ECO:0000256" key="12">
    <source>
        <dbReference type="ARBA" id="ARBA00022840"/>
    </source>
</evidence>
<name>A0A4R7K8I4_9CLOT</name>
<keyword evidence="12" id="KW-0067">ATP-binding</keyword>
<evidence type="ECO:0000256" key="6">
    <source>
        <dbReference type="ARBA" id="ARBA00022553"/>
    </source>
</evidence>
<evidence type="ECO:0000256" key="18">
    <source>
        <dbReference type="SAM" id="Phobius"/>
    </source>
</evidence>
<dbReference type="CDD" id="cd02089">
    <property type="entry name" value="P-type_ATPase_Ca_prok"/>
    <property type="match status" value="1"/>
</dbReference>
<dbReference type="GO" id="GO:0005886">
    <property type="term" value="C:plasma membrane"/>
    <property type="evidence" value="ECO:0007669"/>
    <property type="project" value="UniProtKB-SubCell"/>
</dbReference>
<proteinExistence type="inferred from homology"/>
<dbReference type="InterPro" id="IPR018303">
    <property type="entry name" value="ATPase_P-typ_P_site"/>
</dbReference>
<dbReference type="FunFam" id="3.40.50.1000:FF:000001">
    <property type="entry name" value="Phospholipid-transporting ATPase IC"/>
    <property type="match status" value="1"/>
</dbReference>
<dbReference type="Gene3D" id="3.40.50.1000">
    <property type="entry name" value="HAD superfamily/HAD-like"/>
    <property type="match status" value="1"/>
</dbReference>
<dbReference type="SUPFAM" id="SSF56784">
    <property type="entry name" value="HAD-like"/>
    <property type="match status" value="1"/>
</dbReference>
<sequence length="874" mass="95672">MKEFYKSSVEEVLRELKVTEKGLSNSDVEERRSKYGYNELTEGEQKSAIQVFFEQFKDFLVLILLGSALISAFLGKFESTLVILAVVIINAVLGTVQHIKAEQSLKSLKALSSPVAKVLRDGKRLEIPSRELMVGDILYLDAGDYVSADGRIIESASLQVNESSLTGESEGVLKTTEVIEGDNVALGDRRNMVFSGSFVTYGRGTAVVTAIGMDTEIGKIANLLDSAKEKKTPLQTNLGNFGKKLAFVIIAISIFIFGLNVVRGQAIIESLMFAVSLAVAAVPEALSSIVTIVLALGTQKMARENAIIRKLHAVESLGGISVICSDKTGTLTQNKMTVQRVYVDGKILDHDDLNHDKVLEKRLVLMALLCNDAVTVEKKEIGDPTEIALVNLGEIYGLDELKIRNEYKRYGEIPFDSDRKLMSTVHKVDGKMVMITKGAPDVLISRSKYYENSSGIQSFTEEYREDVERVNKDFSRNGLRVLAFAYKEIQEGQEIGVDDERDLTFVGLIAMMDPPRAESAEAVRSCINAGIKPVMITGDHKITASAIAKQIGILKDESEAMEGHELENISDEELMERVEKISVYARVSPEHKIRIVRAWQNKGNVVAMTGDGVNDAPALKQADIGIAMGITGTEVAKDAASMILTDDNFSTIVKAISNGRSIYENIKNSIKFLLSGNTAGILSVLYASLLALPVPFAPVHLLFINLITDSLPAIAIGLEPHNENIMNEKPRDINTPIFTREFGIEVILEGILIAISTIVAFHLGLSTGSPAVASTMAFATLGLTRLVHGINSRSRESVFKIGVFSNKYLWFAIIIGYLLVTAVLTLEPLRGIFEVVPLTGNQYAYVYGLPLIPLVLVQLYKLVFVKRDINKIGD</sequence>
<dbReference type="SUPFAM" id="SSF81660">
    <property type="entry name" value="Metal cation-transporting ATPase, ATP-binding domain N"/>
    <property type="match status" value="1"/>
</dbReference>
<dbReference type="AlphaFoldDB" id="A0A4R7K8I4"/>
<dbReference type="GO" id="GO:0005388">
    <property type="term" value="F:P-type calcium transporter activity"/>
    <property type="evidence" value="ECO:0007669"/>
    <property type="project" value="UniProtKB-EC"/>
</dbReference>
<keyword evidence="10" id="KW-0547">Nucleotide-binding</keyword>
<evidence type="ECO:0000313" key="21">
    <source>
        <dbReference type="Proteomes" id="UP000295325"/>
    </source>
</evidence>
<dbReference type="Pfam" id="PF00122">
    <property type="entry name" value="E1-E2_ATPase"/>
    <property type="match status" value="1"/>
</dbReference>
<keyword evidence="15" id="KW-0406">Ion transport</keyword>
<dbReference type="FunFam" id="3.40.50.1000:FF:000028">
    <property type="entry name" value="Calcium-transporting P-type ATPase, putative"/>
    <property type="match status" value="1"/>
</dbReference>
<keyword evidence="8 18" id="KW-0812">Transmembrane</keyword>
<protein>
    <recommendedName>
        <fullName evidence="3">P-type Ca(2+) transporter</fullName>
        <ecNumber evidence="3">7.2.2.10</ecNumber>
    </recommendedName>
</protein>
<dbReference type="FunFam" id="3.40.1110.10:FF:000053">
    <property type="entry name" value="Cation-transporting ATPase, E1-E2 family"/>
    <property type="match status" value="1"/>
</dbReference>
<dbReference type="Pfam" id="PF00689">
    <property type="entry name" value="Cation_ATPase_C"/>
    <property type="match status" value="1"/>
</dbReference>
<feature type="domain" description="Cation-transporting P-type ATPase N-terminal" evidence="19">
    <location>
        <begin position="3"/>
        <end position="76"/>
    </location>
</feature>
<evidence type="ECO:0000256" key="7">
    <source>
        <dbReference type="ARBA" id="ARBA00022568"/>
    </source>
</evidence>
<dbReference type="RefSeq" id="WP_127837242.1">
    <property type="nucleotide sequence ID" value="NZ_SOAZ01000032.1"/>
</dbReference>
<dbReference type="OrthoDB" id="9760364at2"/>
<dbReference type="InterPro" id="IPR023214">
    <property type="entry name" value="HAD_sf"/>
</dbReference>
<keyword evidence="6" id="KW-0597">Phosphoprotein</keyword>
<keyword evidence="21" id="KW-1185">Reference proteome</keyword>
<dbReference type="NCBIfam" id="TIGR01517">
    <property type="entry name" value="ATPase-IIB_Ca"/>
    <property type="match status" value="1"/>
</dbReference>
<dbReference type="SFLD" id="SFLDF00027">
    <property type="entry name" value="p-type_atpase"/>
    <property type="match status" value="1"/>
</dbReference>
<dbReference type="SMART" id="SM00831">
    <property type="entry name" value="Cation_ATPase_N"/>
    <property type="match status" value="1"/>
</dbReference>
<dbReference type="SUPFAM" id="SSF81653">
    <property type="entry name" value="Calcium ATPase, transduction domain A"/>
    <property type="match status" value="1"/>
</dbReference>
<accession>A0A4R7K8I4</accession>
<keyword evidence="16 18" id="KW-0472">Membrane</keyword>
<feature type="transmembrane region" description="Helical" evidence="18">
    <location>
        <begin position="700"/>
        <end position="721"/>
    </location>
</feature>
<feature type="transmembrane region" description="Helical" evidence="18">
    <location>
        <begin position="771"/>
        <end position="787"/>
    </location>
</feature>
<evidence type="ECO:0000256" key="8">
    <source>
        <dbReference type="ARBA" id="ARBA00022692"/>
    </source>
</evidence>
<dbReference type="Gene3D" id="2.70.150.10">
    <property type="entry name" value="Calcium-transporting ATPase, cytoplasmic transduction domain A"/>
    <property type="match status" value="1"/>
</dbReference>
<keyword evidence="4" id="KW-0813">Transport</keyword>
<dbReference type="NCBIfam" id="TIGR01494">
    <property type="entry name" value="ATPase_P-type"/>
    <property type="match status" value="3"/>
</dbReference>
<evidence type="ECO:0000256" key="11">
    <source>
        <dbReference type="ARBA" id="ARBA00022837"/>
    </source>
</evidence>
<keyword evidence="11" id="KW-0106">Calcium</keyword>
<comment type="subcellular location">
    <subcellularLocation>
        <location evidence="1">Cell membrane</location>
        <topology evidence="1">Multi-pass membrane protein</topology>
    </subcellularLocation>
</comment>
<dbReference type="Pfam" id="PF00690">
    <property type="entry name" value="Cation_ATPase_N"/>
    <property type="match status" value="1"/>
</dbReference>
<dbReference type="Pfam" id="PF13246">
    <property type="entry name" value="Cation_ATPase"/>
    <property type="match status" value="1"/>
</dbReference>
<dbReference type="InterPro" id="IPR006408">
    <property type="entry name" value="P-type_ATPase_IIB"/>
</dbReference>
<feature type="transmembrane region" description="Helical" evidence="18">
    <location>
        <begin position="274"/>
        <end position="296"/>
    </location>
</feature>
<organism evidence="20 21">
    <name type="scientific">Fonticella tunisiensis</name>
    <dbReference type="NCBI Taxonomy" id="1096341"/>
    <lineage>
        <taxon>Bacteria</taxon>
        <taxon>Bacillati</taxon>
        <taxon>Bacillota</taxon>
        <taxon>Clostridia</taxon>
        <taxon>Eubacteriales</taxon>
        <taxon>Clostridiaceae</taxon>
        <taxon>Fonticella</taxon>
    </lineage>
</organism>
<evidence type="ECO:0000256" key="5">
    <source>
        <dbReference type="ARBA" id="ARBA00022475"/>
    </source>
</evidence>
<dbReference type="InterPro" id="IPR059000">
    <property type="entry name" value="ATPase_P-type_domA"/>
</dbReference>
<dbReference type="FunFam" id="2.70.150.10:FF:000016">
    <property type="entry name" value="Calcium-transporting P-type ATPase putative"/>
    <property type="match status" value="1"/>
</dbReference>
<dbReference type="PRINTS" id="PR00119">
    <property type="entry name" value="CATATPASE"/>
</dbReference>
<keyword evidence="5" id="KW-1003">Cell membrane</keyword>
<evidence type="ECO:0000256" key="15">
    <source>
        <dbReference type="ARBA" id="ARBA00023065"/>
    </source>
</evidence>
<dbReference type="InterPro" id="IPR023299">
    <property type="entry name" value="ATPase_P-typ_cyto_dom_N"/>
</dbReference>
<dbReference type="GO" id="GO:0140352">
    <property type="term" value="P:export from cell"/>
    <property type="evidence" value="ECO:0007669"/>
    <property type="project" value="UniProtKB-ARBA"/>
</dbReference>
<comment type="caution">
    <text evidence="20">The sequence shown here is derived from an EMBL/GenBank/DDBJ whole genome shotgun (WGS) entry which is preliminary data.</text>
</comment>
<evidence type="ECO:0000256" key="3">
    <source>
        <dbReference type="ARBA" id="ARBA00012790"/>
    </source>
</evidence>
<evidence type="ECO:0000256" key="16">
    <source>
        <dbReference type="ARBA" id="ARBA00023136"/>
    </source>
</evidence>
<feature type="transmembrane region" description="Helical" evidence="18">
    <location>
        <begin position="672"/>
        <end position="694"/>
    </location>
</feature>